<keyword evidence="3" id="KW-0862">Zinc</keyword>
<evidence type="ECO:0000313" key="7">
    <source>
        <dbReference type="EMBL" id="EFH80359.1"/>
    </source>
</evidence>
<evidence type="ECO:0000256" key="3">
    <source>
        <dbReference type="ARBA" id="ARBA00022833"/>
    </source>
</evidence>
<evidence type="ECO:0000313" key="8">
    <source>
        <dbReference type="Proteomes" id="UP000004508"/>
    </source>
</evidence>
<dbReference type="Gene3D" id="1.20.120.910">
    <property type="entry name" value="DksA, coiled-coil domain"/>
    <property type="match status" value="1"/>
</dbReference>
<dbReference type="PANTHER" id="PTHR33823">
    <property type="entry name" value="RNA POLYMERASE-BINDING TRANSCRIPTION FACTOR DKSA-RELATED"/>
    <property type="match status" value="1"/>
</dbReference>
<dbReference type="InterPro" id="IPR000962">
    <property type="entry name" value="Znf_DskA_TraR"/>
</dbReference>
<dbReference type="EMBL" id="ADVG01000005">
    <property type="protein sequence ID" value="EFH80359.1"/>
    <property type="molecule type" value="Genomic_DNA"/>
</dbReference>
<keyword evidence="2" id="KW-0863">Zinc-finger</keyword>
<feature type="zinc finger region" description="dksA C4-type" evidence="4">
    <location>
        <begin position="88"/>
        <end position="112"/>
    </location>
</feature>
<dbReference type="SUPFAM" id="SSF109635">
    <property type="entry name" value="DnaK suppressor protein DksA, alpha-hairpin domain"/>
    <property type="match status" value="1"/>
</dbReference>
<reference evidence="7 8" key="1">
    <citation type="journal article" date="2011" name="Stand. Genomic Sci.">
        <title>Non-contiguous finished genome sequence and contextual data of the filamentous soil bacterium Ktedonobacter racemifer type strain (SOSP1-21).</title>
        <authorList>
            <person name="Chang Y.J."/>
            <person name="Land M."/>
            <person name="Hauser L."/>
            <person name="Chertkov O."/>
            <person name="Del Rio T.G."/>
            <person name="Nolan M."/>
            <person name="Copeland A."/>
            <person name="Tice H."/>
            <person name="Cheng J.F."/>
            <person name="Lucas S."/>
            <person name="Han C."/>
            <person name="Goodwin L."/>
            <person name="Pitluck S."/>
            <person name="Ivanova N."/>
            <person name="Ovchinikova G."/>
            <person name="Pati A."/>
            <person name="Chen A."/>
            <person name="Palaniappan K."/>
            <person name="Mavromatis K."/>
            <person name="Liolios K."/>
            <person name="Brettin T."/>
            <person name="Fiebig A."/>
            <person name="Rohde M."/>
            <person name="Abt B."/>
            <person name="Goker M."/>
            <person name="Detter J.C."/>
            <person name="Woyke T."/>
            <person name="Bristow J."/>
            <person name="Eisen J.A."/>
            <person name="Markowitz V."/>
            <person name="Hugenholtz P."/>
            <person name="Kyrpides N.C."/>
            <person name="Klenk H.P."/>
            <person name="Lapidus A."/>
        </authorList>
    </citation>
    <scope>NUCLEOTIDE SEQUENCE [LARGE SCALE GENOMIC DNA]</scope>
    <source>
        <strain evidence="8">DSM 44963</strain>
    </source>
</reference>
<accession>D6U5U8</accession>
<evidence type="ECO:0000256" key="4">
    <source>
        <dbReference type="PROSITE-ProRule" id="PRU00510"/>
    </source>
</evidence>
<dbReference type="InterPro" id="IPR037187">
    <property type="entry name" value="DnaK_N"/>
</dbReference>
<dbReference type="PANTHER" id="PTHR33823:SF4">
    <property type="entry name" value="GENERAL STRESS PROTEIN 16O"/>
    <property type="match status" value="1"/>
</dbReference>
<dbReference type="AlphaFoldDB" id="D6U5U8"/>
<organism evidence="7 8">
    <name type="scientific">Ktedonobacter racemifer DSM 44963</name>
    <dbReference type="NCBI Taxonomy" id="485913"/>
    <lineage>
        <taxon>Bacteria</taxon>
        <taxon>Bacillati</taxon>
        <taxon>Chloroflexota</taxon>
        <taxon>Ktedonobacteria</taxon>
        <taxon>Ktedonobacterales</taxon>
        <taxon>Ktedonobacteraceae</taxon>
        <taxon>Ktedonobacter</taxon>
    </lineage>
</organism>
<dbReference type="STRING" id="485913.Krac_0951"/>
<dbReference type="FunCoup" id="D6U5U8">
    <property type="interactions" value="213"/>
</dbReference>
<sequence>MALDLQHIKEQLQAKEKELQESIAGLTEAYPEPVDPIQASEGPQDFEEIAVDFLETQQEQSIMVNQQALLQEVRDALKRIEDGTYGRCIDCGQPIPEKRLQAIPWASRCVQDAEKIEKKNLSREELYGDRREF</sequence>
<dbReference type="SUPFAM" id="SSF57716">
    <property type="entry name" value="Glucocorticoid receptor-like (DNA-binding domain)"/>
    <property type="match status" value="1"/>
</dbReference>
<dbReference type="OrthoDB" id="9811543at2"/>
<feature type="coiled-coil region" evidence="5">
    <location>
        <begin position="2"/>
        <end position="29"/>
    </location>
</feature>
<dbReference type="Proteomes" id="UP000004508">
    <property type="component" value="Unassembled WGS sequence"/>
</dbReference>
<dbReference type="Pfam" id="PF01258">
    <property type="entry name" value="zf-dskA_traR"/>
    <property type="match status" value="1"/>
</dbReference>
<keyword evidence="1" id="KW-0479">Metal-binding</keyword>
<dbReference type="GO" id="GO:0008270">
    <property type="term" value="F:zinc ion binding"/>
    <property type="evidence" value="ECO:0007669"/>
    <property type="project" value="UniProtKB-KW"/>
</dbReference>
<protein>
    <submittedName>
        <fullName evidence="7">Transcriptional regulator, TraR/DksA family</fullName>
    </submittedName>
</protein>
<proteinExistence type="predicted"/>
<evidence type="ECO:0000256" key="2">
    <source>
        <dbReference type="ARBA" id="ARBA00022771"/>
    </source>
</evidence>
<name>D6U5U8_KTERA</name>
<comment type="caution">
    <text evidence="7">The sequence shown here is derived from an EMBL/GenBank/DDBJ whole genome shotgun (WGS) entry which is preliminary data.</text>
</comment>
<gene>
    <name evidence="7" type="ORF">Krac_0951</name>
</gene>
<evidence type="ECO:0000256" key="5">
    <source>
        <dbReference type="SAM" id="Coils"/>
    </source>
</evidence>
<dbReference type="eggNOG" id="COG1734">
    <property type="taxonomic scope" value="Bacteria"/>
</dbReference>
<feature type="domain" description="Zinc finger DksA/TraR C4-type" evidence="6">
    <location>
        <begin position="83"/>
        <end position="110"/>
    </location>
</feature>
<dbReference type="PROSITE" id="PS51128">
    <property type="entry name" value="ZF_DKSA_2"/>
    <property type="match status" value="1"/>
</dbReference>
<keyword evidence="8" id="KW-1185">Reference proteome</keyword>
<evidence type="ECO:0000259" key="6">
    <source>
        <dbReference type="Pfam" id="PF01258"/>
    </source>
</evidence>
<dbReference type="InParanoid" id="D6U5U8"/>
<evidence type="ECO:0000256" key="1">
    <source>
        <dbReference type="ARBA" id="ARBA00022723"/>
    </source>
</evidence>
<keyword evidence="5" id="KW-0175">Coiled coil</keyword>
<dbReference type="RefSeq" id="WP_007922902.1">
    <property type="nucleotide sequence ID" value="NZ_ADVG01000005.1"/>
</dbReference>